<dbReference type="EMBL" id="JAQBIE010000011">
    <property type="protein sequence ID" value="MDB6177857.1"/>
    <property type="molecule type" value="Genomic_DNA"/>
</dbReference>
<keyword evidence="1" id="KW-1133">Transmembrane helix</keyword>
<proteinExistence type="predicted"/>
<keyword evidence="1" id="KW-0812">Transmembrane</keyword>
<dbReference type="RefSeq" id="WP_271888973.1">
    <property type="nucleotide sequence ID" value="NZ_JAQBIE010000011.1"/>
</dbReference>
<evidence type="ECO:0000256" key="1">
    <source>
        <dbReference type="SAM" id="Phobius"/>
    </source>
</evidence>
<feature type="transmembrane region" description="Helical" evidence="1">
    <location>
        <begin position="68"/>
        <end position="86"/>
    </location>
</feature>
<name>A0ABT4ZFI3_9RHOB</name>
<gene>
    <name evidence="2" type="ORF">PAF17_10120</name>
</gene>
<reference evidence="2" key="1">
    <citation type="submission" date="2022-12" db="EMBL/GenBank/DDBJ databases">
        <title>Paracoccus onchidii sp. nov., isolated from a marine invertebrate from the South China Sea.</title>
        <authorList>
            <person name="Xu S."/>
            <person name="Liu Z."/>
            <person name="Xu Y."/>
        </authorList>
    </citation>
    <scope>NUCLEOTIDE SEQUENCE</scope>
    <source>
        <strain evidence="2">Z330</strain>
    </source>
</reference>
<accession>A0ABT4ZFI3</accession>
<sequence>MLIVPAMIVAIGCGTLAAILAFASGFGWKAALIGYWLAGNLGILAAVLPSLFSTSDNGDLEPSARDKFGSLVSVAMISLGLAMIFLQNFHIPLLMHGDSPSYQIGAVLNLAETHSDGLVYAVSQGVPGLFAMTIDHVLRLELWVAGLLLYALGLAQAGLVLASRFAQDRDHNQNSEAY</sequence>
<keyword evidence="3" id="KW-1185">Reference proteome</keyword>
<keyword evidence="1" id="KW-0472">Membrane</keyword>
<comment type="caution">
    <text evidence="2">The sequence shown here is derived from an EMBL/GenBank/DDBJ whole genome shotgun (WGS) entry which is preliminary data.</text>
</comment>
<evidence type="ECO:0000313" key="3">
    <source>
        <dbReference type="Proteomes" id="UP001165641"/>
    </source>
</evidence>
<feature type="transmembrane region" description="Helical" evidence="1">
    <location>
        <begin position="142"/>
        <end position="162"/>
    </location>
</feature>
<organism evidence="2 3">
    <name type="scientific">Paracoccus onchidii</name>
    <dbReference type="NCBI Taxonomy" id="3017813"/>
    <lineage>
        <taxon>Bacteria</taxon>
        <taxon>Pseudomonadati</taxon>
        <taxon>Pseudomonadota</taxon>
        <taxon>Alphaproteobacteria</taxon>
        <taxon>Rhodobacterales</taxon>
        <taxon>Paracoccaceae</taxon>
        <taxon>Paracoccus</taxon>
    </lineage>
</organism>
<protein>
    <submittedName>
        <fullName evidence="2">Uncharacterized protein</fullName>
    </submittedName>
</protein>
<dbReference type="Proteomes" id="UP001165641">
    <property type="component" value="Unassembled WGS sequence"/>
</dbReference>
<feature type="transmembrane region" description="Helical" evidence="1">
    <location>
        <begin position="33"/>
        <end position="52"/>
    </location>
</feature>
<evidence type="ECO:0000313" key="2">
    <source>
        <dbReference type="EMBL" id="MDB6177857.1"/>
    </source>
</evidence>